<organism evidence="1">
    <name type="scientific">marine sediment metagenome</name>
    <dbReference type="NCBI Taxonomy" id="412755"/>
    <lineage>
        <taxon>unclassified sequences</taxon>
        <taxon>metagenomes</taxon>
        <taxon>ecological metagenomes</taxon>
    </lineage>
</organism>
<feature type="non-terminal residue" evidence="1">
    <location>
        <position position="1"/>
    </location>
</feature>
<reference evidence="1" key="1">
    <citation type="journal article" date="2015" name="Nature">
        <title>Complex archaea that bridge the gap between prokaryotes and eukaryotes.</title>
        <authorList>
            <person name="Spang A."/>
            <person name="Saw J.H."/>
            <person name="Jorgensen S.L."/>
            <person name="Zaremba-Niedzwiedzka K."/>
            <person name="Martijn J."/>
            <person name="Lind A.E."/>
            <person name="van Eijk R."/>
            <person name="Schleper C."/>
            <person name="Guy L."/>
            <person name="Ettema T.J."/>
        </authorList>
    </citation>
    <scope>NUCLEOTIDE SEQUENCE</scope>
</reference>
<dbReference type="AlphaFoldDB" id="A0A0F9IIQ2"/>
<dbReference type="EMBL" id="LAZR01012322">
    <property type="protein sequence ID" value="KKM27432.1"/>
    <property type="molecule type" value="Genomic_DNA"/>
</dbReference>
<protein>
    <submittedName>
        <fullName evidence="1">Uncharacterized protein</fullName>
    </submittedName>
</protein>
<name>A0A0F9IIQ2_9ZZZZ</name>
<accession>A0A0F9IIQ2</accession>
<comment type="caution">
    <text evidence="1">The sequence shown here is derived from an EMBL/GenBank/DDBJ whole genome shotgun (WGS) entry which is preliminary data.</text>
</comment>
<evidence type="ECO:0000313" key="1">
    <source>
        <dbReference type="EMBL" id="KKM27432.1"/>
    </source>
</evidence>
<gene>
    <name evidence="1" type="ORF">LCGC14_1574720</name>
</gene>
<sequence>THNIAHARAYPGSAALTVVVEYSPEVIVKHEPHFSTDKMGGGLI</sequence>
<proteinExistence type="predicted"/>